<keyword evidence="1" id="KW-0175">Coiled coil</keyword>
<dbReference type="GO" id="GO:0010078">
    <property type="term" value="P:maintenance of root meristem identity"/>
    <property type="evidence" value="ECO:0007669"/>
    <property type="project" value="TreeGrafter"/>
</dbReference>
<evidence type="ECO:0000313" key="5">
    <source>
        <dbReference type="Proteomes" id="UP001162972"/>
    </source>
</evidence>
<feature type="domain" description="Oberon coiled-coil region" evidence="3">
    <location>
        <begin position="72"/>
        <end position="191"/>
    </location>
</feature>
<dbReference type="PRINTS" id="PR01544">
    <property type="entry name" value="ARATH130DUF"/>
</dbReference>
<accession>A0AAD6KJN1</accession>
<sequence length="203" mass="23827">MKNTKTGSENEEFNNLTRMRDGERDIDCSRAKMSKNTSVQGQKHTDQLTMRDTVWLKSVYAEKTPQLERSTSFHSDLNDKRPVESELLRSAQKEPLFDELESIIRIKQAEAKMFQVRADDARIEAEGLKRIVIAKSEKIEEEYAGRFSKLHIAEAEEMRKQKYEEFQALERAHQEYFSMKMRMEADIKNLLLKMEATKRNLAM</sequence>
<proteinExistence type="predicted"/>
<dbReference type="Proteomes" id="UP001162972">
    <property type="component" value="Chromosome 16"/>
</dbReference>
<evidence type="ECO:0000313" key="4">
    <source>
        <dbReference type="EMBL" id="KAJ6424700.1"/>
    </source>
</evidence>
<gene>
    <name evidence="4" type="ORF">OIU84_025459</name>
</gene>
<organism evidence="4 5">
    <name type="scientific">Salix udensis</name>
    <dbReference type="NCBI Taxonomy" id="889485"/>
    <lineage>
        <taxon>Eukaryota</taxon>
        <taxon>Viridiplantae</taxon>
        <taxon>Streptophyta</taxon>
        <taxon>Embryophyta</taxon>
        <taxon>Tracheophyta</taxon>
        <taxon>Spermatophyta</taxon>
        <taxon>Magnoliopsida</taxon>
        <taxon>eudicotyledons</taxon>
        <taxon>Gunneridae</taxon>
        <taxon>Pentapetalae</taxon>
        <taxon>rosids</taxon>
        <taxon>fabids</taxon>
        <taxon>Malpighiales</taxon>
        <taxon>Salicaceae</taxon>
        <taxon>Saliceae</taxon>
        <taxon>Salix</taxon>
    </lineage>
</organism>
<dbReference type="PANTHER" id="PTHR21736">
    <property type="entry name" value="VERNALIZATION-INSENSITIVE PROTEIN 3"/>
    <property type="match status" value="1"/>
</dbReference>
<keyword evidence="5" id="KW-1185">Reference proteome</keyword>
<dbReference type="PANTHER" id="PTHR21736:SF20">
    <property type="entry name" value="PROTEIN OBERON 4"/>
    <property type="match status" value="1"/>
</dbReference>
<feature type="coiled-coil region" evidence="1">
    <location>
        <begin position="152"/>
        <end position="200"/>
    </location>
</feature>
<comment type="caution">
    <text evidence="4">The sequence shown here is derived from an EMBL/GenBank/DDBJ whole genome shotgun (WGS) entry which is preliminary data.</text>
</comment>
<dbReference type="InterPro" id="IPR032535">
    <property type="entry name" value="Oberon_CC"/>
</dbReference>
<evidence type="ECO:0000256" key="2">
    <source>
        <dbReference type="SAM" id="MobiDB-lite"/>
    </source>
</evidence>
<dbReference type="GO" id="GO:0010468">
    <property type="term" value="P:regulation of gene expression"/>
    <property type="evidence" value="ECO:0007669"/>
    <property type="project" value="TreeGrafter"/>
</dbReference>
<dbReference type="EMBL" id="JAPFFJ010000006">
    <property type="protein sequence ID" value="KAJ6424700.1"/>
    <property type="molecule type" value="Genomic_DNA"/>
</dbReference>
<dbReference type="GO" id="GO:0005634">
    <property type="term" value="C:nucleus"/>
    <property type="evidence" value="ECO:0007669"/>
    <property type="project" value="TreeGrafter"/>
</dbReference>
<feature type="compositionally biased region" description="Polar residues" evidence="2">
    <location>
        <begin position="1"/>
        <end position="17"/>
    </location>
</feature>
<dbReference type="GO" id="GO:0010492">
    <property type="term" value="P:maintenance of shoot apical meristem identity"/>
    <property type="evidence" value="ECO:0007669"/>
    <property type="project" value="TreeGrafter"/>
</dbReference>
<dbReference type="InterPro" id="IPR004082">
    <property type="entry name" value="OBERON"/>
</dbReference>
<evidence type="ECO:0000256" key="1">
    <source>
        <dbReference type="SAM" id="Coils"/>
    </source>
</evidence>
<dbReference type="Pfam" id="PF16312">
    <property type="entry name" value="Oberon_cc"/>
    <property type="match status" value="1"/>
</dbReference>
<dbReference type="GO" id="GO:0010071">
    <property type="term" value="P:root meristem specification"/>
    <property type="evidence" value="ECO:0007669"/>
    <property type="project" value="TreeGrafter"/>
</dbReference>
<feature type="region of interest" description="Disordered" evidence="2">
    <location>
        <begin position="1"/>
        <end position="26"/>
    </location>
</feature>
<protein>
    <recommendedName>
        <fullName evidence="3">Oberon coiled-coil region domain-containing protein</fullName>
    </recommendedName>
</protein>
<evidence type="ECO:0000259" key="3">
    <source>
        <dbReference type="Pfam" id="PF16312"/>
    </source>
</evidence>
<reference evidence="4 5" key="1">
    <citation type="journal article" date="2023" name="Int. J. Mol. Sci.">
        <title>De Novo Assembly and Annotation of 11 Diverse Shrub Willow (Salix) Genomes Reveals Novel Gene Organization in Sex-Linked Regions.</title>
        <authorList>
            <person name="Hyden B."/>
            <person name="Feng K."/>
            <person name="Yates T.B."/>
            <person name="Jawdy S."/>
            <person name="Cereghino C."/>
            <person name="Smart L.B."/>
            <person name="Muchero W."/>
        </authorList>
    </citation>
    <scope>NUCLEOTIDE SEQUENCE [LARGE SCALE GENOMIC DNA]</scope>
    <source>
        <tissue evidence="4">Shoot tip</tissue>
    </source>
</reference>
<name>A0AAD6KJN1_9ROSI</name>
<dbReference type="AlphaFoldDB" id="A0AAD6KJN1"/>